<reference evidence="3 4" key="1">
    <citation type="submission" date="2019-05" db="EMBL/GenBank/DDBJ databases">
        <title>Emergence of the Ug99 lineage of the wheat stem rust pathogen through somatic hybridization.</title>
        <authorList>
            <person name="Li F."/>
            <person name="Upadhyaya N.M."/>
            <person name="Sperschneider J."/>
            <person name="Matny O."/>
            <person name="Nguyen-Phuc H."/>
            <person name="Mago R."/>
            <person name="Raley C."/>
            <person name="Miller M.E."/>
            <person name="Silverstein K.A.T."/>
            <person name="Henningsen E."/>
            <person name="Hirsch C.D."/>
            <person name="Visser B."/>
            <person name="Pretorius Z.A."/>
            <person name="Steffenson B.J."/>
            <person name="Schwessinger B."/>
            <person name="Dodds P.N."/>
            <person name="Figueroa M."/>
        </authorList>
    </citation>
    <scope>NUCLEOTIDE SEQUENCE [LARGE SCALE GENOMIC DNA]</scope>
    <source>
        <strain evidence="3 4">Ug99</strain>
    </source>
</reference>
<evidence type="ECO:0000256" key="2">
    <source>
        <dbReference type="SAM" id="MobiDB-lite"/>
    </source>
</evidence>
<evidence type="ECO:0000313" key="4">
    <source>
        <dbReference type="Proteomes" id="UP000325313"/>
    </source>
</evidence>
<organism evidence="3 4">
    <name type="scientific">Puccinia graminis f. sp. tritici</name>
    <dbReference type="NCBI Taxonomy" id="56615"/>
    <lineage>
        <taxon>Eukaryota</taxon>
        <taxon>Fungi</taxon>
        <taxon>Dikarya</taxon>
        <taxon>Basidiomycota</taxon>
        <taxon>Pucciniomycotina</taxon>
        <taxon>Pucciniomycetes</taxon>
        <taxon>Pucciniales</taxon>
        <taxon>Pucciniaceae</taxon>
        <taxon>Puccinia</taxon>
    </lineage>
</organism>
<name>A0A5B0MAI5_PUCGR</name>
<dbReference type="GO" id="GO:0005737">
    <property type="term" value="C:cytoplasm"/>
    <property type="evidence" value="ECO:0007669"/>
    <property type="project" value="TreeGrafter"/>
</dbReference>
<dbReference type="GO" id="GO:0000105">
    <property type="term" value="P:L-histidine biosynthetic process"/>
    <property type="evidence" value="ECO:0007669"/>
    <property type="project" value="InterPro"/>
</dbReference>
<dbReference type="PANTHER" id="PTHR21039:SF0">
    <property type="entry name" value="HISTIDINOL-PHOSPHATASE"/>
    <property type="match status" value="1"/>
</dbReference>
<evidence type="ECO:0000313" key="3">
    <source>
        <dbReference type="EMBL" id="KAA1072884.1"/>
    </source>
</evidence>
<comment type="caution">
    <text evidence="3">The sequence shown here is derived from an EMBL/GenBank/DDBJ whole genome shotgun (WGS) entry which is preliminary data.</text>
</comment>
<dbReference type="Gene3D" id="3.20.20.140">
    <property type="entry name" value="Metal-dependent hydrolases"/>
    <property type="match status" value="1"/>
</dbReference>
<gene>
    <name evidence="3" type="primary">HIS2_3</name>
    <name evidence="3" type="ORF">PGTUg99_024594</name>
</gene>
<dbReference type="AlphaFoldDB" id="A0A5B0MAI5"/>
<sequence>MPISTGTSLQLVNPAIGSIYSVIKKAIGQGFISYSLSGHWPAPPRASEVNTLISEDTRTLTCDGLQDQDPPFGMQSSHITDTNVAPPVSQAIEQLNGFLAEAAQVKIMYSSKISLLISIETDAYEFNSQSDLTISQHINNSVDYLVGSVYHVNKIPISLDRTNFQLAVSSFVTKPSSPNAIKQHRLQPLYQLCEEYFDSQFKMIDGHRPEVIGLFDQCIIYKPNLNLSTNPSLWTKIQKNVRLGVAYGALFEVTLVSTGNGPPTPFPSPPILNLIISAGGKLTLTDPSRCSDMVQPNYKLLANYLKKHKVDTLWYLVPSAPPNMLLQPRNKVSAIPIAGDWLRLSFWAQENLEPDYAPLRPMKHPAELDIQDSDRSCRRVRRGSNVKRLERARRKAANPFSATDSLSQPPILPPGQNSYLALCDPTVKEFNDQGPGCSAPPTCPSSQAIDKPLEPSTVSQSLTTQPQASISSRHKHHSHPVNHMVHTSPNPEPQEKDFFYFIPKSRQFDPAPQQIITSPEILAQYYRRISLLKL</sequence>
<feature type="compositionally biased region" description="Polar residues" evidence="2">
    <location>
        <begin position="456"/>
        <end position="471"/>
    </location>
</feature>
<feature type="region of interest" description="Disordered" evidence="2">
    <location>
        <begin position="391"/>
        <end position="411"/>
    </location>
</feature>
<dbReference type="Proteomes" id="UP000325313">
    <property type="component" value="Unassembled WGS sequence"/>
</dbReference>
<keyword evidence="1" id="KW-0378">Hydrolase</keyword>
<accession>A0A5B0MAI5</accession>
<proteinExistence type="predicted"/>
<evidence type="ECO:0000256" key="1">
    <source>
        <dbReference type="ARBA" id="ARBA00022801"/>
    </source>
</evidence>
<dbReference type="EMBL" id="VDEP01000476">
    <property type="protein sequence ID" value="KAA1072884.1"/>
    <property type="molecule type" value="Genomic_DNA"/>
</dbReference>
<dbReference type="PANTHER" id="PTHR21039">
    <property type="entry name" value="HISTIDINOL PHOSPHATASE-RELATED"/>
    <property type="match status" value="1"/>
</dbReference>
<dbReference type="InterPro" id="IPR010140">
    <property type="entry name" value="Histidinol_P_phosphatase_HisJ"/>
</dbReference>
<protein>
    <submittedName>
        <fullName evidence="3">Histidinolphosphatase</fullName>
    </submittedName>
</protein>
<feature type="region of interest" description="Disordered" evidence="2">
    <location>
        <begin position="431"/>
        <end position="494"/>
    </location>
</feature>
<dbReference type="GO" id="GO:0004401">
    <property type="term" value="F:histidinol-phosphatase activity"/>
    <property type="evidence" value="ECO:0007669"/>
    <property type="project" value="InterPro"/>
</dbReference>